<comment type="caution">
    <text evidence="2">The sequence shown here is derived from an EMBL/GenBank/DDBJ whole genome shotgun (WGS) entry which is preliminary data.</text>
</comment>
<dbReference type="EMBL" id="BOMM01000054">
    <property type="protein sequence ID" value="GIE14381.1"/>
    <property type="molecule type" value="Genomic_DNA"/>
</dbReference>
<evidence type="ECO:0000313" key="3">
    <source>
        <dbReference type="Proteomes" id="UP000598174"/>
    </source>
</evidence>
<name>A0A919J3Z6_9ACTN</name>
<gene>
    <name evidence="2" type="ORF">Afe05nite_62210</name>
</gene>
<keyword evidence="3" id="KW-1185">Reference proteome</keyword>
<organism evidence="2 3">
    <name type="scientific">Paractinoplanes ferrugineus</name>
    <dbReference type="NCBI Taxonomy" id="113564"/>
    <lineage>
        <taxon>Bacteria</taxon>
        <taxon>Bacillati</taxon>
        <taxon>Actinomycetota</taxon>
        <taxon>Actinomycetes</taxon>
        <taxon>Micromonosporales</taxon>
        <taxon>Micromonosporaceae</taxon>
        <taxon>Paractinoplanes</taxon>
    </lineage>
</organism>
<accession>A0A919J3Z6</accession>
<dbReference type="RefSeq" id="WP_203820788.1">
    <property type="nucleotide sequence ID" value="NZ_BAAABP010000040.1"/>
</dbReference>
<feature type="region of interest" description="Disordered" evidence="1">
    <location>
        <begin position="1"/>
        <end position="96"/>
    </location>
</feature>
<dbReference type="AlphaFoldDB" id="A0A919J3Z6"/>
<evidence type="ECO:0000256" key="1">
    <source>
        <dbReference type="SAM" id="MobiDB-lite"/>
    </source>
</evidence>
<sequence length="131" mass="12221">MADVSPGEADGPRVAAPAGATEPDESGAVGVGTGGPPHAQGDSGDPVVRIGLAFSDTPVDREPVGAGVGAAGAGVRPTSPVRGGTGTLGARPGPIPALGGRTLVTAGRGGNVSAAAGVSVSSDPSPLTTPR</sequence>
<dbReference type="Proteomes" id="UP000598174">
    <property type="component" value="Unassembled WGS sequence"/>
</dbReference>
<proteinExistence type="predicted"/>
<protein>
    <submittedName>
        <fullName evidence="2">Uncharacterized protein</fullName>
    </submittedName>
</protein>
<reference evidence="2" key="1">
    <citation type="submission" date="2021-01" db="EMBL/GenBank/DDBJ databases">
        <title>Whole genome shotgun sequence of Actinoplanes ferrugineus NBRC 15555.</title>
        <authorList>
            <person name="Komaki H."/>
            <person name="Tamura T."/>
        </authorList>
    </citation>
    <scope>NUCLEOTIDE SEQUENCE</scope>
    <source>
        <strain evidence="2">NBRC 15555</strain>
    </source>
</reference>
<evidence type="ECO:0000313" key="2">
    <source>
        <dbReference type="EMBL" id="GIE14381.1"/>
    </source>
</evidence>